<dbReference type="InterPro" id="IPR002347">
    <property type="entry name" value="SDR_fam"/>
</dbReference>
<keyword evidence="4" id="KW-1185">Reference proteome</keyword>
<dbReference type="Proteomes" id="UP000243459">
    <property type="component" value="Chromosome 10"/>
</dbReference>
<dbReference type="PRINTS" id="PR00081">
    <property type="entry name" value="GDHRDH"/>
</dbReference>
<evidence type="ECO:0000256" key="2">
    <source>
        <dbReference type="ARBA" id="ARBA00023002"/>
    </source>
</evidence>
<evidence type="ECO:0000313" key="4">
    <source>
        <dbReference type="Proteomes" id="UP000243459"/>
    </source>
</evidence>
<dbReference type="AlphaFoldDB" id="A0A5P1E5E6"/>
<gene>
    <name evidence="3" type="ORF">A4U43_C10F17560</name>
</gene>
<accession>A0A5P1E5E6</accession>
<dbReference type="PANTHER" id="PTHR43899:SF13">
    <property type="entry name" value="RH59310P"/>
    <property type="match status" value="1"/>
</dbReference>
<dbReference type="Gene3D" id="3.40.50.720">
    <property type="entry name" value="NAD(P)-binding Rossmann-like Domain"/>
    <property type="match status" value="1"/>
</dbReference>
<dbReference type="Pfam" id="PF00106">
    <property type="entry name" value="adh_short"/>
    <property type="match status" value="1"/>
</dbReference>
<dbReference type="GO" id="GO:0045703">
    <property type="term" value="F:ketoreductase activity"/>
    <property type="evidence" value="ECO:0007669"/>
    <property type="project" value="TreeGrafter"/>
</dbReference>
<dbReference type="PANTHER" id="PTHR43899">
    <property type="entry name" value="RH59310P"/>
    <property type="match status" value="1"/>
</dbReference>
<comment type="similarity">
    <text evidence="1">Belongs to the short-chain dehydrogenases/reductases (SDR) family.</text>
</comment>
<dbReference type="InterPro" id="IPR051019">
    <property type="entry name" value="VLCFA-Steroid_DH"/>
</dbReference>
<dbReference type="EMBL" id="CM007390">
    <property type="protein sequence ID" value="ONK57193.1"/>
    <property type="molecule type" value="Genomic_DNA"/>
</dbReference>
<dbReference type="PRINTS" id="PR00080">
    <property type="entry name" value="SDRFAMILY"/>
</dbReference>
<sequence length="106" mass="11577">MRQSGEKEDIRHGIQRVEEAIEGLDIGILINNAGATYRRASYFDEAEERVLGEVVRVNVEGTSWMSRVVMKGMVERGRGAVVNVGSGAACVLPSFPLYTVYSATKA</sequence>
<proteinExistence type="inferred from homology"/>
<reference evidence="4" key="1">
    <citation type="journal article" date="2017" name="Nat. Commun.">
        <title>The asparagus genome sheds light on the origin and evolution of a young Y chromosome.</title>
        <authorList>
            <person name="Harkess A."/>
            <person name="Zhou J."/>
            <person name="Xu C."/>
            <person name="Bowers J.E."/>
            <person name="Van der Hulst R."/>
            <person name="Ayyampalayam S."/>
            <person name="Mercati F."/>
            <person name="Riccardi P."/>
            <person name="McKain M.R."/>
            <person name="Kakrana A."/>
            <person name="Tang H."/>
            <person name="Ray J."/>
            <person name="Groenendijk J."/>
            <person name="Arikit S."/>
            <person name="Mathioni S.M."/>
            <person name="Nakano M."/>
            <person name="Shan H."/>
            <person name="Telgmann-Rauber A."/>
            <person name="Kanno A."/>
            <person name="Yue Z."/>
            <person name="Chen H."/>
            <person name="Li W."/>
            <person name="Chen Y."/>
            <person name="Xu X."/>
            <person name="Zhang Y."/>
            <person name="Luo S."/>
            <person name="Chen H."/>
            <person name="Gao J."/>
            <person name="Mao Z."/>
            <person name="Pires J.C."/>
            <person name="Luo M."/>
            <person name="Kudrna D."/>
            <person name="Wing R.A."/>
            <person name="Meyers B.C."/>
            <person name="Yi K."/>
            <person name="Kong H."/>
            <person name="Lavrijsen P."/>
            <person name="Sunseri F."/>
            <person name="Falavigna A."/>
            <person name="Ye Y."/>
            <person name="Leebens-Mack J.H."/>
            <person name="Chen G."/>
        </authorList>
    </citation>
    <scope>NUCLEOTIDE SEQUENCE [LARGE SCALE GENOMIC DNA]</scope>
    <source>
        <strain evidence="4">cv. DH0086</strain>
    </source>
</reference>
<evidence type="ECO:0000313" key="3">
    <source>
        <dbReference type="EMBL" id="ONK57193.1"/>
    </source>
</evidence>
<keyword evidence="2" id="KW-0560">Oxidoreductase</keyword>
<dbReference type="Gramene" id="ONK57193">
    <property type="protein sequence ID" value="ONK57193"/>
    <property type="gene ID" value="A4U43_C10F17560"/>
</dbReference>
<name>A0A5P1E5E6_ASPOF</name>
<dbReference type="OMA" id="MEMTIEG"/>
<protein>
    <submittedName>
        <fullName evidence="3">Uncharacterized protein</fullName>
    </submittedName>
</protein>
<organism evidence="3 4">
    <name type="scientific">Asparagus officinalis</name>
    <name type="common">Garden asparagus</name>
    <dbReference type="NCBI Taxonomy" id="4686"/>
    <lineage>
        <taxon>Eukaryota</taxon>
        <taxon>Viridiplantae</taxon>
        <taxon>Streptophyta</taxon>
        <taxon>Embryophyta</taxon>
        <taxon>Tracheophyta</taxon>
        <taxon>Spermatophyta</taxon>
        <taxon>Magnoliopsida</taxon>
        <taxon>Liliopsida</taxon>
        <taxon>Asparagales</taxon>
        <taxon>Asparagaceae</taxon>
        <taxon>Asparagoideae</taxon>
        <taxon>Asparagus</taxon>
    </lineage>
</organism>
<dbReference type="GO" id="GO:0005783">
    <property type="term" value="C:endoplasmic reticulum"/>
    <property type="evidence" value="ECO:0007669"/>
    <property type="project" value="TreeGrafter"/>
</dbReference>
<dbReference type="SUPFAM" id="SSF51735">
    <property type="entry name" value="NAD(P)-binding Rossmann-fold domains"/>
    <property type="match status" value="1"/>
</dbReference>
<evidence type="ECO:0000256" key="1">
    <source>
        <dbReference type="ARBA" id="ARBA00006484"/>
    </source>
</evidence>
<dbReference type="InterPro" id="IPR036291">
    <property type="entry name" value="NAD(P)-bd_dom_sf"/>
</dbReference>